<organism evidence="2 3">
    <name type="scientific">Ensete ventricosum</name>
    <name type="common">Abyssinian banana</name>
    <name type="synonym">Musa ensete</name>
    <dbReference type="NCBI Taxonomy" id="4639"/>
    <lineage>
        <taxon>Eukaryota</taxon>
        <taxon>Viridiplantae</taxon>
        <taxon>Streptophyta</taxon>
        <taxon>Embryophyta</taxon>
        <taxon>Tracheophyta</taxon>
        <taxon>Spermatophyta</taxon>
        <taxon>Magnoliopsida</taxon>
        <taxon>Liliopsida</taxon>
        <taxon>Zingiberales</taxon>
        <taxon>Musaceae</taxon>
        <taxon>Ensete</taxon>
    </lineage>
</organism>
<sequence>METSKPGGVGQEKQGPDSEGARRLVECWSRGGPHRQPQQAHYYIVSAIGAGGVDFGTTGGLGCALPPCSLRRGMRWQLVVVLHCSYPETSPYLESGAT</sequence>
<name>A0A426ZQW4_ENSVE</name>
<dbReference type="EMBL" id="AMZH03005467">
    <property type="protein sequence ID" value="RRT66328.1"/>
    <property type="molecule type" value="Genomic_DNA"/>
</dbReference>
<comment type="caution">
    <text evidence="2">The sequence shown here is derived from an EMBL/GenBank/DDBJ whole genome shotgun (WGS) entry which is preliminary data.</text>
</comment>
<gene>
    <name evidence="2" type="ORF">B296_00040294</name>
</gene>
<proteinExistence type="predicted"/>
<evidence type="ECO:0000313" key="3">
    <source>
        <dbReference type="Proteomes" id="UP000287651"/>
    </source>
</evidence>
<evidence type="ECO:0000256" key="1">
    <source>
        <dbReference type="SAM" id="MobiDB-lite"/>
    </source>
</evidence>
<evidence type="ECO:0000313" key="2">
    <source>
        <dbReference type="EMBL" id="RRT66328.1"/>
    </source>
</evidence>
<reference evidence="2 3" key="1">
    <citation type="journal article" date="2014" name="Agronomy (Basel)">
        <title>A Draft Genome Sequence for Ensete ventricosum, the Drought-Tolerant Tree Against Hunger.</title>
        <authorList>
            <person name="Harrison J."/>
            <person name="Moore K.A."/>
            <person name="Paszkiewicz K."/>
            <person name="Jones T."/>
            <person name="Grant M."/>
            <person name="Ambacheew D."/>
            <person name="Muzemil S."/>
            <person name="Studholme D.J."/>
        </authorList>
    </citation>
    <scope>NUCLEOTIDE SEQUENCE [LARGE SCALE GENOMIC DNA]</scope>
</reference>
<feature type="region of interest" description="Disordered" evidence="1">
    <location>
        <begin position="1"/>
        <end position="22"/>
    </location>
</feature>
<dbReference type="Proteomes" id="UP000287651">
    <property type="component" value="Unassembled WGS sequence"/>
</dbReference>
<accession>A0A426ZQW4</accession>
<protein>
    <submittedName>
        <fullName evidence="2">Uncharacterized protein</fullName>
    </submittedName>
</protein>
<dbReference type="AlphaFoldDB" id="A0A426ZQW4"/>